<evidence type="ECO:0000313" key="10">
    <source>
        <dbReference type="Proteomes" id="UP000295325"/>
    </source>
</evidence>
<dbReference type="PROSITE" id="PS51175">
    <property type="entry name" value="CBM6"/>
    <property type="match status" value="1"/>
</dbReference>
<evidence type="ECO:0000256" key="6">
    <source>
        <dbReference type="ARBA" id="ARBA00023295"/>
    </source>
</evidence>
<dbReference type="InterPro" id="IPR002772">
    <property type="entry name" value="Glyco_hydro_3_C"/>
</dbReference>
<dbReference type="InterPro" id="IPR051915">
    <property type="entry name" value="Cellulose_Degrad_GH3"/>
</dbReference>
<dbReference type="InterPro" id="IPR006584">
    <property type="entry name" value="Cellulose-bd_IV"/>
</dbReference>
<evidence type="ECO:0000313" key="9">
    <source>
        <dbReference type="EMBL" id="TDT51978.1"/>
    </source>
</evidence>
<dbReference type="CDD" id="cd04080">
    <property type="entry name" value="CBM6_cellulase-like"/>
    <property type="match status" value="1"/>
</dbReference>
<dbReference type="InterPro" id="IPR002102">
    <property type="entry name" value="Cohesin_dom"/>
</dbReference>
<feature type="domain" description="CBM6" evidence="8">
    <location>
        <begin position="680"/>
        <end position="806"/>
    </location>
</feature>
<dbReference type="RefSeq" id="WP_133628507.1">
    <property type="nucleotide sequence ID" value="NZ_SOAZ01000015.1"/>
</dbReference>
<dbReference type="PRINTS" id="PR00133">
    <property type="entry name" value="GLHYDRLASE3"/>
</dbReference>
<dbReference type="EMBL" id="SOAZ01000015">
    <property type="protein sequence ID" value="TDT51978.1"/>
    <property type="molecule type" value="Genomic_DNA"/>
</dbReference>
<comment type="catalytic activity">
    <reaction evidence="1">
        <text>Hydrolysis of terminal, non-reducing beta-D-glucosyl residues with release of beta-D-glucose.</text>
        <dbReference type="EC" id="3.2.1.21"/>
    </reaction>
</comment>
<keyword evidence="5 7" id="KW-0378">Hydrolase</keyword>
<reference evidence="9 10" key="1">
    <citation type="submission" date="2019-03" db="EMBL/GenBank/DDBJ databases">
        <title>Genomic Encyclopedia of Type Strains, Phase IV (KMG-IV): sequencing the most valuable type-strain genomes for metagenomic binning, comparative biology and taxonomic classification.</title>
        <authorList>
            <person name="Goeker M."/>
        </authorList>
    </citation>
    <scope>NUCLEOTIDE SEQUENCE [LARGE SCALE GENOMIC DNA]</scope>
    <source>
        <strain evidence="9 10">DSM 24455</strain>
    </source>
</reference>
<evidence type="ECO:0000256" key="7">
    <source>
        <dbReference type="RuleBase" id="RU361161"/>
    </source>
</evidence>
<dbReference type="SUPFAM" id="SSF49384">
    <property type="entry name" value="Carbohydrate-binding domain"/>
    <property type="match status" value="1"/>
</dbReference>
<organism evidence="9 10">
    <name type="scientific">Fonticella tunisiensis</name>
    <dbReference type="NCBI Taxonomy" id="1096341"/>
    <lineage>
        <taxon>Bacteria</taxon>
        <taxon>Bacillati</taxon>
        <taxon>Bacillota</taxon>
        <taxon>Clostridia</taxon>
        <taxon>Eubacteriales</taxon>
        <taxon>Clostridiaceae</taxon>
        <taxon>Fonticella</taxon>
    </lineage>
</organism>
<sequence>MYQKTKRGLSVVLIMIFVFSMLITRPLAQTARAEEADKPLYKDPTAPVEDRVKDLLSRMTLEEKIGQMMQGEIGTGNGNVKPQDVIDYSIGSVLSGGGADPVTGNDMQSWYDTVTALVEASTHNRLGIPLIYGVDAVHGHSNVIGATIFPHNIGLGAIGMGDLNAATDIVKRIGAATAEEMRVTNIPWTFAPCLANPQNPSWGRTYEGFGEDLDLVAALGTAYVKGLQGDTIDELKNPNKAAATVKHYLGEGYTDNGINQGNVSTMTKEEVAQKLIKPYADAIAEGVRTIMPSYNSIQGVKMHASKYLLTDVLKGQLGFDGFIITDYYAIQQITRDEAGNPVSGLKDQLRVAINAGNDMLMQPENWKTCISLIKQLVEEDIANPGTGIPMSRIDDAVSRILRVKFQLGLFENPITPNPANNPEVAAKLGSPEHRALAREAVSKSLVLLKNDEVNGKPILSQLKDMRKIFVAGKSANDIGNQSGGWTIHWQGQSGPITKGTTILEGIQKAVSEDQTVTFSADGTGAEGHDVAIVVVGEKPYAEGNGDNLNGLGFDATDKATLERVKAAGIPTVVVLVSGRPMIVTDYIKDWAGLVAAWLPGTEGEGVSDVLFGDKDFVGRLSMKWPFYIEAYPLTDANKQYVLFDKGYGLTKNQVTPKLPEKPTHPYDVIPEGAVPTALPGKVEAENYLYQVGWNPLGNEFIENTADVGGGKDVGWMNPGRYLKYYIDVPQTGTYKVNFRIASPNGQANAFSLRDMNGNITYVDAPKTGGWQSWRTVSTEVELNAGKQVVTFYSENGGFNLNWISFNLTESSAPAVTLTVDNTTLERTRTAKASVTARYSNGKDADLSGATIEYFSSNPEIVSVAEDGTITARKVGSAEVSAVVTLDGVVVETNTVPITVEELKAEPTVVVVESPRSIVEVGEVTTVDIRAKDAVDLYGFDLGFKYDAKLFEFVKVDVNKDFNLGNDGLEIGEDGSIRLIGTLKGEDEGAKGDVTLATLSFKAKDVHAAELFLLSQGSMLADSKSGSYTIPVDITKRVAIATSDLTNNGKTEVNDLVMVARAFGKIEGDEGYEASLDMNLDKKIDISDLAFIALRMRNK</sequence>
<dbReference type="EC" id="3.2.1.21" evidence="3"/>
<dbReference type="Pfam" id="PF02368">
    <property type="entry name" value="Big_2"/>
    <property type="match status" value="1"/>
</dbReference>
<dbReference type="Gene3D" id="3.20.20.300">
    <property type="entry name" value="Glycoside hydrolase, family 3, N-terminal domain"/>
    <property type="match status" value="1"/>
</dbReference>
<dbReference type="InterPro" id="IPR017853">
    <property type="entry name" value="GH"/>
</dbReference>
<dbReference type="SUPFAM" id="SSF49785">
    <property type="entry name" value="Galactose-binding domain-like"/>
    <property type="match status" value="1"/>
</dbReference>
<dbReference type="Pfam" id="PF01915">
    <property type="entry name" value="Glyco_hydro_3_C"/>
    <property type="match status" value="1"/>
</dbReference>
<dbReference type="InterPro" id="IPR036881">
    <property type="entry name" value="Glyco_hydro_3_C_sf"/>
</dbReference>
<dbReference type="InterPro" id="IPR008979">
    <property type="entry name" value="Galactose-bd-like_sf"/>
</dbReference>
<protein>
    <recommendedName>
        <fullName evidence="3">beta-glucosidase</fullName>
        <ecNumber evidence="3">3.2.1.21</ecNumber>
    </recommendedName>
</protein>
<dbReference type="InterPro" id="IPR008964">
    <property type="entry name" value="Invasin/intimin_cell_adhesion"/>
</dbReference>
<keyword evidence="10" id="KW-1185">Reference proteome</keyword>
<evidence type="ECO:0000256" key="2">
    <source>
        <dbReference type="ARBA" id="ARBA00005336"/>
    </source>
</evidence>
<dbReference type="PANTHER" id="PTHR30620:SF16">
    <property type="entry name" value="LYSOSOMAL BETA GLUCOSIDASE"/>
    <property type="match status" value="1"/>
</dbReference>
<dbReference type="Gene3D" id="3.40.50.1700">
    <property type="entry name" value="Glycoside hydrolase family 3 C-terminal domain"/>
    <property type="match status" value="1"/>
</dbReference>
<dbReference type="PROSITE" id="PS00775">
    <property type="entry name" value="GLYCOSYL_HYDROL_F3"/>
    <property type="match status" value="1"/>
</dbReference>
<evidence type="ECO:0000259" key="8">
    <source>
        <dbReference type="PROSITE" id="PS51175"/>
    </source>
</evidence>
<dbReference type="AlphaFoldDB" id="A0A4R7KBQ6"/>
<dbReference type="InterPro" id="IPR036962">
    <property type="entry name" value="Glyco_hydro_3_N_sf"/>
</dbReference>
<keyword evidence="6 7" id="KW-0326">Glycosidase</keyword>
<dbReference type="Gene3D" id="2.60.40.1080">
    <property type="match status" value="1"/>
</dbReference>
<dbReference type="SUPFAM" id="SSF52279">
    <property type="entry name" value="Beta-D-glucan exohydrolase, C-terminal domain"/>
    <property type="match status" value="1"/>
</dbReference>
<dbReference type="Pfam" id="PF03422">
    <property type="entry name" value="CBM_6"/>
    <property type="match status" value="1"/>
</dbReference>
<gene>
    <name evidence="9" type="ORF">EDD71_1159</name>
</gene>
<dbReference type="GO" id="GO:0009251">
    <property type="term" value="P:glucan catabolic process"/>
    <property type="evidence" value="ECO:0007669"/>
    <property type="project" value="TreeGrafter"/>
</dbReference>
<dbReference type="Pfam" id="PF00933">
    <property type="entry name" value="Glyco_hydro_3"/>
    <property type="match status" value="1"/>
</dbReference>
<comment type="similarity">
    <text evidence="2 7">Belongs to the glycosyl hydrolase 3 family.</text>
</comment>
<keyword evidence="4" id="KW-0732">Signal</keyword>
<evidence type="ECO:0000256" key="1">
    <source>
        <dbReference type="ARBA" id="ARBA00000448"/>
    </source>
</evidence>
<dbReference type="GO" id="GO:0030246">
    <property type="term" value="F:carbohydrate binding"/>
    <property type="evidence" value="ECO:0007669"/>
    <property type="project" value="InterPro"/>
</dbReference>
<dbReference type="Proteomes" id="UP000295325">
    <property type="component" value="Unassembled WGS sequence"/>
</dbReference>
<dbReference type="Gene3D" id="2.60.40.680">
    <property type="match status" value="1"/>
</dbReference>
<evidence type="ECO:0000256" key="5">
    <source>
        <dbReference type="ARBA" id="ARBA00022801"/>
    </source>
</evidence>
<evidence type="ECO:0000256" key="3">
    <source>
        <dbReference type="ARBA" id="ARBA00012744"/>
    </source>
</evidence>
<dbReference type="InterPro" id="IPR001764">
    <property type="entry name" value="Glyco_hydro_3_N"/>
</dbReference>
<dbReference type="CDD" id="cd08547">
    <property type="entry name" value="Type_II_cohesin"/>
    <property type="match status" value="1"/>
</dbReference>
<dbReference type="InterPro" id="IPR008965">
    <property type="entry name" value="CBM2/CBM3_carb-bd_dom_sf"/>
</dbReference>
<dbReference type="OrthoDB" id="9805821at2"/>
<dbReference type="SUPFAM" id="SSF51445">
    <property type="entry name" value="(Trans)glycosidases"/>
    <property type="match status" value="1"/>
</dbReference>
<dbReference type="Gene3D" id="1.10.1330.10">
    <property type="entry name" value="Dockerin domain"/>
    <property type="match status" value="1"/>
</dbReference>
<accession>A0A4R7KBQ6</accession>
<comment type="caution">
    <text evidence="9">The sequence shown here is derived from an EMBL/GenBank/DDBJ whole genome shotgun (WGS) entry which is preliminary data.</text>
</comment>
<dbReference type="PANTHER" id="PTHR30620">
    <property type="entry name" value="PERIPLASMIC BETA-GLUCOSIDASE-RELATED"/>
    <property type="match status" value="1"/>
</dbReference>
<evidence type="ECO:0000256" key="4">
    <source>
        <dbReference type="ARBA" id="ARBA00022729"/>
    </source>
</evidence>
<dbReference type="Gene3D" id="2.60.120.260">
    <property type="entry name" value="Galactose-binding domain-like"/>
    <property type="match status" value="1"/>
</dbReference>
<dbReference type="Pfam" id="PF00963">
    <property type="entry name" value="Cohesin"/>
    <property type="match status" value="1"/>
</dbReference>
<dbReference type="InterPro" id="IPR003343">
    <property type="entry name" value="Big_2"/>
</dbReference>
<dbReference type="InterPro" id="IPR019800">
    <property type="entry name" value="Glyco_hydro_3_AS"/>
</dbReference>
<dbReference type="GO" id="GO:0008422">
    <property type="term" value="F:beta-glucosidase activity"/>
    <property type="evidence" value="ECO:0007669"/>
    <property type="project" value="UniProtKB-EC"/>
</dbReference>
<dbReference type="InterPro" id="IPR036439">
    <property type="entry name" value="Dockerin_dom_sf"/>
</dbReference>
<dbReference type="InterPro" id="IPR005084">
    <property type="entry name" value="CBM6"/>
</dbReference>
<dbReference type="SMART" id="SM00606">
    <property type="entry name" value="CBD_IV"/>
    <property type="match status" value="1"/>
</dbReference>
<proteinExistence type="inferred from homology"/>
<name>A0A4R7KBQ6_9CLOT</name>
<dbReference type="SUPFAM" id="SSF49373">
    <property type="entry name" value="Invasin/intimin cell-adhesion fragments"/>
    <property type="match status" value="1"/>
</dbReference>